<evidence type="ECO:0000313" key="3">
    <source>
        <dbReference type="Proteomes" id="UP000198611"/>
    </source>
</evidence>
<evidence type="ECO:0000256" key="1">
    <source>
        <dbReference type="SAM" id="MobiDB-lite"/>
    </source>
</evidence>
<feature type="region of interest" description="Disordered" evidence="1">
    <location>
        <begin position="87"/>
        <end position="108"/>
    </location>
</feature>
<name>A0A1I1QRZ0_9GAMM</name>
<dbReference type="RefSeq" id="WP_093427912.1">
    <property type="nucleotide sequence ID" value="NZ_FOMJ01000003.1"/>
</dbReference>
<dbReference type="STRING" id="1123397.SAMN05660831_01254"/>
<dbReference type="EMBL" id="FOMJ01000003">
    <property type="protein sequence ID" value="SFD24805.1"/>
    <property type="molecule type" value="Genomic_DNA"/>
</dbReference>
<organism evidence="2 3">
    <name type="scientific">Thiohalospira halophila DSM 15071</name>
    <dbReference type="NCBI Taxonomy" id="1123397"/>
    <lineage>
        <taxon>Bacteria</taxon>
        <taxon>Pseudomonadati</taxon>
        <taxon>Pseudomonadota</taxon>
        <taxon>Gammaproteobacteria</taxon>
        <taxon>Thiohalospirales</taxon>
        <taxon>Thiohalospiraceae</taxon>
        <taxon>Thiohalospira</taxon>
    </lineage>
</organism>
<evidence type="ECO:0008006" key="4">
    <source>
        <dbReference type="Google" id="ProtNLM"/>
    </source>
</evidence>
<feature type="compositionally biased region" description="Low complexity" evidence="1">
    <location>
        <begin position="89"/>
        <end position="98"/>
    </location>
</feature>
<reference evidence="2 3" key="1">
    <citation type="submission" date="2016-10" db="EMBL/GenBank/DDBJ databases">
        <authorList>
            <person name="de Groot N.N."/>
        </authorList>
    </citation>
    <scope>NUCLEOTIDE SEQUENCE [LARGE SCALE GENOMIC DNA]</scope>
    <source>
        <strain evidence="2 3">HL3</strain>
    </source>
</reference>
<protein>
    <recommendedName>
        <fullName evidence="4">DUF721 domain-containing protein</fullName>
    </recommendedName>
</protein>
<dbReference type="OrthoDB" id="5794521at2"/>
<dbReference type="InterPro" id="IPR007922">
    <property type="entry name" value="DciA-like"/>
</dbReference>
<accession>A0A1I1QRZ0</accession>
<gene>
    <name evidence="2" type="ORF">SAMN05660831_01254</name>
</gene>
<dbReference type="Proteomes" id="UP000198611">
    <property type="component" value="Unassembled WGS sequence"/>
</dbReference>
<keyword evidence="3" id="KW-1185">Reference proteome</keyword>
<proteinExistence type="predicted"/>
<dbReference type="AlphaFoldDB" id="A0A1I1QRZ0"/>
<dbReference type="Pfam" id="PF05258">
    <property type="entry name" value="DciA"/>
    <property type="match status" value="1"/>
</dbReference>
<evidence type="ECO:0000313" key="2">
    <source>
        <dbReference type="EMBL" id="SFD24805.1"/>
    </source>
</evidence>
<sequence length="137" mass="14930">MRQPKPLDDLFPGDGVTDRARRLAHADGILRAALPEAAAPHVRLANLRGGCAILHADSAAWAERLRYLRATILDALGEGVSDLQIRVVTPESEPSPRSTPRRPPPEFAGRTLKQLADHCEPGLASALRRLARHARTE</sequence>